<evidence type="ECO:0000256" key="2">
    <source>
        <dbReference type="ARBA" id="ARBA00022670"/>
    </source>
</evidence>
<organism evidence="6 7">
    <name type="scientific">Amblyomma americanum</name>
    <name type="common">Lone star tick</name>
    <dbReference type="NCBI Taxonomy" id="6943"/>
    <lineage>
        <taxon>Eukaryota</taxon>
        <taxon>Metazoa</taxon>
        <taxon>Ecdysozoa</taxon>
        <taxon>Arthropoda</taxon>
        <taxon>Chelicerata</taxon>
        <taxon>Arachnida</taxon>
        <taxon>Acari</taxon>
        <taxon>Parasitiformes</taxon>
        <taxon>Ixodida</taxon>
        <taxon>Ixodoidea</taxon>
        <taxon>Ixodidae</taxon>
        <taxon>Amblyomminae</taxon>
        <taxon>Amblyomma</taxon>
    </lineage>
</organism>
<comment type="similarity">
    <text evidence="1">Belongs to the peptidase C48 family.</text>
</comment>
<comment type="caution">
    <text evidence="6">The sequence shown here is derived from an EMBL/GenBank/DDBJ whole genome shotgun (WGS) entry which is preliminary data.</text>
</comment>
<keyword evidence="7" id="KW-1185">Reference proteome</keyword>
<dbReference type="GO" id="GO:0005634">
    <property type="term" value="C:nucleus"/>
    <property type="evidence" value="ECO:0007669"/>
    <property type="project" value="TreeGrafter"/>
</dbReference>
<dbReference type="GO" id="GO:0006508">
    <property type="term" value="P:proteolysis"/>
    <property type="evidence" value="ECO:0007669"/>
    <property type="project" value="UniProtKB-KW"/>
</dbReference>
<dbReference type="Pfam" id="PF02902">
    <property type="entry name" value="Peptidase_C48"/>
    <property type="match status" value="1"/>
</dbReference>
<dbReference type="GO" id="GO:0060255">
    <property type="term" value="P:regulation of macromolecule metabolic process"/>
    <property type="evidence" value="ECO:0007669"/>
    <property type="project" value="UniProtKB-ARBA"/>
</dbReference>
<evidence type="ECO:0000259" key="5">
    <source>
        <dbReference type="PROSITE" id="PS50600"/>
    </source>
</evidence>
<evidence type="ECO:0000313" key="6">
    <source>
        <dbReference type="EMBL" id="KAK8758390.1"/>
    </source>
</evidence>
<dbReference type="GO" id="GO:0080090">
    <property type="term" value="P:regulation of primary metabolic process"/>
    <property type="evidence" value="ECO:0007669"/>
    <property type="project" value="UniProtKB-ARBA"/>
</dbReference>
<dbReference type="GO" id="GO:0016929">
    <property type="term" value="F:deSUMOylase activity"/>
    <property type="evidence" value="ECO:0007669"/>
    <property type="project" value="TreeGrafter"/>
</dbReference>
<reference evidence="6 7" key="1">
    <citation type="journal article" date="2023" name="Arcadia Sci">
        <title>De novo assembly of a long-read Amblyomma americanum tick genome.</title>
        <authorList>
            <person name="Chou S."/>
            <person name="Poskanzer K.E."/>
            <person name="Rollins M."/>
            <person name="Thuy-Boun P.S."/>
        </authorList>
    </citation>
    <scope>NUCLEOTIDE SEQUENCE [LARGE SCALE GENOMIC DNA]</scope>
    <source>
        <strain evidence="6">F_SG_1</strain>
        <tissue evidence="6">Salivary glands</tissue>
    </source>
</reference>
<dbReference type="Proteomes" id="UP001321473">
    <property type="component" value="Unassembled WGS sequence"/>
</dbReference>
<name>A0AAQ4D7F0_AMBAM</name>
<keyword evidence="4" id="KW-0788">Thiol protease</keyword>
<evidence type="ECO:0000256" key="4">
    <source>
        <dbReference type="ARBA" id="ARBA00022807"/>
    </source>
</evidence>
<protein>
    <recommendedName>
        <fullName evidence="5">Ubiquitin-like protease family profile domain-containing protein</fullName>
    </recommendedName>
</protein>
<dbReference type="InterPro" id="IPR003653">
    <property type="entry name" value="Peptidase_C48_C"/>
</dbReference>
<proteinExistence type="inferred from homology"/>
<dbReference type="GO" id="GO:0016926">
    <property type="term" value="P:protein desumoylation"/>
    <property type="evidence" value="ECO:0007669"/>
    <property type="project" value="TreeGrafter"/>
</dbReference>
<dbReference type="AlphaFoldDB" id="A0AAQ4D7F0"/>
<keyword evidence="2" id="KW-0645">Protease</keyword>
<keyword evidence="3" id="KW-0378">Hydrolase</keyword>
<dbReference type="FunFam" id="3.40.395.10:FF:000001">
    <property type="entry name" value="Sentrin-specific protease 1"/>
    <property type="match status" value="1"/>
</dbReference>
<gene>
    <name evidence="6" type="ORF">V5799_003978</name>
</gene>
<dbReference type="PROSITE" id="PS50600">
    <property type="entry name" value="ULP_PROTEASE"/>
    <property type="match status" value="1"/>
</dbReference>
<accession>A0AAQ4D7F0</accession>
<evidence type="ECO:0000313" key="7">
    <source>
        <dbReference type="Proteomes" id="UP001321473"/>
    </source>
</evidence>
<dbReference type="EMBL" id="JARKHS020034173">
    <property type="protein sequence ID" value="KAK8758390.1"/>
    <property type="molecule type" value="Genomic_DNA"/>
</dbReference>
<dbReference type="PANTHER" id="PTHR12606:SF10">
    <property type="entry name" value="SENTRIN-SPECIFIC PROTEASE 5"/>
    <property type="match status" value="1"/>
</dbReference>
<feature type="domain" description="Ubiquitin-like protease family profile" evidence="5">
    <location>
        <begin position="47"/>
        <end position="211"/>
    </location>
</feature>
<dbReference type="SUPFAM" id="SSF54001">
    <property type="entry name" value="Cysteine proteinases"/>
    <property type="match status" value="1"/>
</dbReference>
<dbReference type="InterPro" id="IPR038765">
    <property type="entry name" value="Papain-like_cys_pep_sf"/>
</dbReference>
<dbReference type="Gene3D" id="3.40.395.10">
    <property type="entry name" value="Adenoviral Proteinase, Chain A"/>
    <property type="match status" value="1"/>
</dbReference>
<evidence type="ECO:0000256" key="3">
    <source>
        <dbReference type="ARBA" id="ARBA00022801"/>
    </source>
</evidence>
<sequence>MAAMTIAADLEGDVSYSSRLTSAMQEEVSEALKPGPPEQVLVEAFSMAVTRHDIATLGEGKGLNDNIVNFYLAMIAQRSKRRGGPAVYAFSTFFFTKLHSCGPDGVKRWTQGEDLFAYDILLVPVHSEDPSHWCLAVVDFCTPEMVIYDSLGPRDEHANIIDDLADYLEKVSHWRDCDLDWSGWYFYPSIVPLQKDTFDCGVFLCQYAECLTRDAPILFKEKHMPYFRGRIVYEILHRRLLSW</sequence>
<evidence type="ECO:0000256" key="1">
    <source>
        <dbReference type="ARBA" id="ARBA00005234"/>
    </source>
</evidence>
<dbReference type="PANTHER" id="PTHR12606">
    <property type="entry name" value="SENTRIN/SUMO-SPECIFIC PROTEASE"/>
    <property type="match status" value="1"/>
</dbReference>